<dbReference type="Proteomes" id="UP001221898">
    <property type="component" value="Unassembled WGS sequence"/>
</dbReference>
<gene>
    <name evidence="1" type="ORF">AAFF_G00386160</name>
</gene>
<sequence length="110" mass="12635">MSVPRMPEAARFTVRERWGRGDGTNSSLFSRVSASPSCLGERENNRLRRMTRLYRPKIGADTVLTMNLETVVYEHGIELQVTFLRPHGLHLPCVYKAKYVRFFGATRICC</sequence>
<keyword evidence="2" id="KW-1185">Reference proteome</keyword>
<comment type="caution">
    <text evidence="1">The sequence shown here is derived from an EMBL/GenBank/DDBJ whole genome shotgun (WGS) entry which is preliminary data.</text>
</comment>
<dbReference type="EMBL" id="JAINUG010000071">
    <property type="protein sequence ID" value="KAJ8401385.1"/>
    <property type="molecule type" value="Genomic_DNA"/>
</dbReference>
<evidence type="ECO:0000313" key="1">
    <source>
        <dbReference type="EMBL" id="KAJ8401385.1"/>
    </source>
</evidence>
<proteinExistence type="predicted"/>
<dbReference type="AlphaFoldDB" id="A0AAD7WLR8"/>
<reference evidence="1" key="1">
    <citation type="journal article" date="2023" name="Science">
        <title>Genome structures resolve the early diversification of teleost fishes.</title>
        <authorList>
            <person name="Parey E."/>
            <person name="Louis A."/>
            <person name="Montfort J."/>
            <person name="Bouchez O."/>
            <person name="Roques C."/>
            <person name="Iampietro C."/>
            <person name="Lluch J."/>
            <person name="Castinel A."/>
            <person name="Donnadieu C."/>
            <person name="Desvignes T."/>
            <person name="Floi Bucao C."/>
            <person name="Jouanno E."/>
            <person name="Wen M."/>
            <person name="Mejri S."/>
            <person name="Dirks R."/>
            <person name="Jansen H."/>
            <person name="Henkel C."/>
            <person name="Chen W.J."/>
            <person name="Zahm M."/>
            <person name="Cabau C."/>
            <person name="Klopp C."/>
            <person name="Thompson A.W."/>
            <person name="Robinson-Rechavi M."/>
            <person name="Braasch I."/>
            <person name="Lecointre G."/>
            <person name="Bobe J."/>
            <person name="Postlethwait J.H."/>
            <person name="Berthelot C."/>
            <person name="Roest Crollius H."/>
            <person name="Guiguen Y."/>
        </authorList>
    </citation>
    <scope>NUCLEOTIDE SEQUENCE</scope>
    <source>
        <strain evidence="1">NC1722</strain>
    </source>
</reference>
<organism evidence="1 2">
    <name type="scientific">Aldrovandia affinis</name>
    <dbReference type="NCBI Taxonomy" id="143900"/>
    <lineage>
        <taxon>Eukaryota</taxon>
        <taxon>Metazoa</taxon>
        <taxon>Chordata</taxon>
        <taxon>Craniata</taxon>
        <taxon>Vertebrata</taxon>
        <taxon>Euteleostomi</taxon>
        <taxon>Actinopterygii</taxon>
        <taxon>Neopterygii</taxon>
        <taxon>Teleostei</taxon>
        <taxon>Notacanthiformes</taxon>
        <taxon>Halosauridae</taxon>
        <taxon>Aldrovandia</taxon>
    </lineage>
</organism>
<protein>
    <submittedName>
        <fullName evidence="1">Uncharacterized protein</fullName>
    </submittedName>
</protein>
<evidence type="ECO:0000313" key="2">
    <source>
        <dbReference type="Proteomes" id="UP001221898"/>
    </source>
</evidence>
<accession>A0AAD7WLR8</accession>
<name>A0AAD7WLR8_9TELE</name>